<keyword evidence="3 5" id="KW-1133">Transmembrane helix</keyword>
<dbReference type="PANTHER" id="PTHR43027:SF1">
    <property type="entry name" value="DOXORUBICIN RESISTANCE ABC TRANSPORTER PERMEASE PROTEIN DRRC-RELATED"/>
    <property type="match status" value="1"/>
</dbReference>
<dbReference type="PANTHER" id="PTHR43027">
    <property type="entry name" value="DOXORUBICIN RESISTANCE ABC TRANSPORTER PERMEASE PROTEIN DRRC-RELATED"/>
    <property type="match status" value="1"/>
</dbReference>
<feature type="transmembrane region" description="Helical" evidence="5">
    <location>
        <begin position="278"/>
        <end position="297"/>
    </location>
</feature>
<evidence type="ECO:0000259" key="6">
    <source>
        <dbReference type="Pfam" id="PF12698"/>
    </source>
</evidence>
<evidence type="ECO:0000313" key="8">
    <source>
        <dbReference type="Proteomes" id="UP000234335"/>
    </source>
</evidence>
<feature type="transmembrane region" description="Helical" evidence="5">
    <location>
        <begin position="245"/>
        <end position="266"/>
    </location>
</feature>
<organism evidence="7 8">
    <name type="scientific">Anaerococcus octavius</name>
    <dbReference type="NCBI Taxonomy" id="54007"/>
    <lineage>
        <taxon>Bacteria</taxon>
        <taxon>Bacillati</taxon>
        <taxon>Bacillota</taxon>
        <taxon>Tissierellia</taxon>
        <taxon>Tissierellales</taxon>
        <taxon>Peptoniphilaceae</taxon>
        <taxon>Anaerococcus</taxon>
    </lineage>
</organism>
<feature type="transmembrane region" description="Helical" evidence="5">
    <location>
        <begin position="211"/>
        <end position="233"/>
    </location>
</feature>
<evidence type="ECO:0000256" key="4">
    <source>
        <dbReference type="ARBA" id="ARBA00023136"/>
    </source>
</evidence>
<dbReference type="GO" id="GO:0140359">
    <property type="term" value="F:ABC-type transporter activity"/>
    <property type="evidence" value="ECO:0007669"/>
    <property type="project" value="InterPro"/>
</dbReference>
<dbReference type="InterPro" id="IPR052902">
    <property type="entry name" value="ABC-2_transporter"/>
</dbReference>
<dbReference type="Pfam" id="PF12698">
    <property type="entry name" value="ABC2_membrane_3"/>
    <property type="match status" value="1"/>
</dbReference>
<dbReference type="InterPro" id="IPR013525">
    <property type="entry name" value="ABC2_TM"/>
</dbReference>
<evidence type="ECO:0000256" key="3">
    <source>
        <dbReference type="ARBA" id="ARBA00022989"/>
    </source>
</evidence>
<gene>
    <name evidence="7" type="ORF">CYJ34_08365</name>
</gene>
<proteinExistence type="predicted"/>
<evidence type="ECO:0000256" key="2">
    <source>
        <dbReference type="ARBA" id="ARBA00022692"/>
    </source>
</evidence>
<reference evidence="7 8" key="1">
    <citation type="submission" date="2017-12" db="EMBL/GenBank/DDBJ databases">
        <title>Phylogenetic diversity of female urinary microbiome.</title>
        <authorList>
            <person name="Thomas-White K."/>
            <person name="Wolfe A.J."/>
        </authorList>
    </citation>
    <scope>NUCLEOTIDE SEQUENCE [LARGE SCALE GENOMIC DNA]</scope>
    <source>
        <strain evidence="7 8">UMB0119</strain>
    </source>
</reference>
<feature type="transmembrane region" description="Helical" evidence="5">
    <location>
        <begin position="335"/>
        <end position="356"/>
    </location>
</feature>
<evidence type="ECO:0000256" key="1">
    <source>
        <dbReference type="ARBA" id="ARBA00004141"/>
    </source>
</evidence>
<dbReference type="AlphaFoldDB" id="A0A2I1M4W6"/>
<feature type="transmembrane region" description="Helical" evidence="5">
    <location>
        <begin position="163"/>
        <end position="182"/>
    </location>
</feature>
<accession>A0A2I1M4W6</accession>
<sequence>MFFHEFKKTFRVFVRQKSLLFWALIFPLVLGVFFKLALGNIVNSDEFEPIKVAVNERLLDDQNFKNFTDNMIEEEILDISPVDYDKDLDNEEIKAYIDKKDKIIVKKNGVFESILVSLLKYYNMRESMIKTILEKNPNPDFDTILEEKSHLNIKGPRKKIDPVMTFFFALIGYQLIYGYSWGLEIIHQYEANLSTVAKRNAISPVNKKVSLLASMCVGFILNFLISIVTMIIFNKILGVDFSENLAELLLITGIGSLCGVSLGTLIGSSNRANIEIKSGIGLALSLLMSFLAGMMVSNVKVMIADNAPIINKLNPVALISDGIYSLYYYDTFDRFYNNIAWLLVVTLSFIVLTYIFTRGKQYDSI</sequence>
<comment type="subcellular location">
    <subcellularLocation>
        <location evidence="1">Membrane</location>
        <topology evidence="1">Multi-pass membrane protein</topology>
    </subcellularLocation>
</comment>
<comment type="caution">
    <text evidence="7">The sequence shown here is derived from an EMBL/GenBank/DDBJ whole genome shotgun (WGS) entry which is preliminary data.</text>
</comment>
<dbReference type="Proteomes" id="UP000234335">
    <property type="component" value="Unassembled WGS sequence"/>
</dbReference>
<keyword evidence="4 5" id="KW-0472">Membrane</keyword>
<keyword evidence="8" id="KW-1185">Reference proteome</keyword>
<keyword evidence="2 5" id="KW-0812">Transmembrane</keyword>
<dbReference type="EMBL" id="PKGS01000008">
    <property type="protein sequence ID" value="PKZ15176.1"/>
    <property type="molecule type" value="Genomic_DNA"/>
</dbReference>
<evidence type="ECO:0000313" key="7">
    <source>
        <dbReference type="EMBL" id="PKZ15176.1"/>
    </source>
</evidence>
<evidence type="ECO:0000256" key="5">
    <source>
        <dbReference type="SAM" id="Phobius"/>
    </source>
</evidence>
<feature type="domain" description="ABC-2 type transporter transmembrane" evidence="6">
    <location>
        <begin position="17"/>
        <end position="354"/>
    </location>
</feature>
<dbReference type="RefSeq" id="WP_101540828.1">
    <property type="nucleotide sequence ID" value="NZ_PKGS01000008.1"/>
</dbReference>
<name>A0A2I1M4W6_9FIRM</name>
<dbReference type="GO" id="GO:0016020">
    <property type="term" value="C:membrane"/>
    <property type="evidence" value="ECO:0007669"/>
    <property type="project" value="UniProtKB-SubCell"/>
</dbReference>
<feature type="transmembrane region" description="Helical" evidence="5">
    <location>
        <begin position="20"/>
        <end position="38"/>
    </location>
</feature>
<protein>
    <submittedName>
        <fullName evidence="7">Antibiotic ABC transporter permease</fullName>
    </submittedName>
</protein>